<dbReference type="Pfam" id="PF13426">
    <property type="entry name" value="PAS_9"/>
    <property type="match status" value="1"/>
</dbReference>
<dbReference type="EC" id="2.7.13.3" evidence="2"/>
<reference evidence="11 12" key="1">
    <citation type="submission" date="2017-07" db="EMBL/GenBank/DDBJ databases">
        <title>Complete genome sequence of Oryzomicrobium terrae TPP412.</title>
        <authorList>
            <person name="Chiu L.-W."/>
            <person name="Lo K.-J."/>
            <person name="Tsai Y.-M."/>
            <person name="Lin S.-S."/>
            <person name="Kuo C.-H."/>
            <person name="Liu C.-T."/>
        </authorList>
    </citation>
    <scope>NUCLEOTIDE SEQUENCE [LARGE SCALE GENOMIC DNA]</scope>
    <source>
        <strain evidence="11 12">TPP412</strain>
    </source>
</reference>
<dbReference type="Pfam" id="PF08447">
    <property type="entry name" value="PAS_3"/>
    <property type="match status" value="1"/>
</dbReference>
<comment type="catalytic activity">
    <reaction evidence="1">
        <text>ATP + protein L-histidine = ADP + protein N-phospho-L-histidine.</text>
        <dbReference type="EC" id="2.7.13.3"/>
    </reaction>
</comment>
<dbReference type="Gene3D" id="3.30.565.10">
    <property type="entry name" value="Histidine kinase-like ATPase, C-terminal domain"/>
    <property type="match status" value="1"/>
</dbReference>
<keyword evidence="3" id="KW-0597">Phosphoprotein</keyword>
<dbReference type="InterPro" id="IPR000014">
    <property type="entry name" value="PAS"/>
</dbReference>
<protein>
    <recommendedName>
        <fullName evidence="2">histidine kinase</fullName>
        <ecNumber evidence="2">2.7.13.3</ecNumber>
    </recommendedName>
</protein>
<sequence length="1046" mass="115908">MAFSLPTAIVATIINTSILASCFFYLWSRDRQRRYLAWWGTAFLVNMLRLGIQFVQDTLQRHDGLIIGLISLAFALATTFFWIGSRQYANRPLRPMPIVALPGLTVAWAVVSELLHLGFVARTLPIVLLAGGVLIEIGRLFWRSARVRDDRLARVAGGLFVLYGIHVMDAPYVRLQPDLAPYGYLLTAALTFCIGIVLILLAEQEQRLQAARNAAQLHTESLRRSEAESALRESESRFRRIFEAVDNIAVQGFNRNRQVIYWNRASKAFYGYTAEEALGQPIEQLILRPDEYAAFAAACDAAVESGHPPAPGEFEACCKDGSIRAIYSTQVLIAGANGEPEIYCIDLDLSSLRHLEAELAASHQRFNALAQGTTLGVFVTNGEMRPVFFNDRYLEIMQLDRQQALKGGWRERVAPSARTSVEAQWAAALVAGKAFTGESQLTMPDGSSRWIQVHAAPLLEEGRHGGFVGTVEDVTGRKQAQLALQESEERFYRMFYLLPDVVTISSIEDGRFLDMNGSWEGLFGYTREEALGKSTYDLGIWIHTEERRELVNKLMTDLSVRNQRVHLRRKDGTPFLAELSSSQIELRGERYLLMVARDVTEQERQRRALAESEEKFANLFRVSPLPLALSHAETGAYLDVNTAWERLHGLTLEQVVGHTAHDLGVVANPEVLRAALEALAEHGHAENFEITIYNRQHQALSTLLSGHLIRLGDAPCIIWSTVDITEQRAFQHRIEELNESLEARVRVRTAELEQANNELGEALLTLQQTQAELVRSEKLAALGSLVAGVAHELNTPIGNGVTVASTLDERTREFIAQVESGALKRSTLNAYLDSSRTACDLLMKNLAQARELVTSFKQVAVDQTSSQRRQFNLRHVVDEVFATLQPMLKKTPYQVVIDVAPDILVDSFPGPLGQVLTNFTTNALTHAFEGREHGTLHVSATLPGPNELEIRVADDGVGIPPHLRERIFDPFFTTKLGKGGSGLGLNIVHNIVTQILGGRIVVESIQADDATSGLSPIGSGTTFVIKMPLKINNHESVTAAAAPQNQ</sequence>
<feature type="transmembrane region" description="Helical" evidence="7">
    <location>
        <begin position="6"/>
        <end position="28"/>
    </location>
</feature>
<dbReference type="PROSITE" id="PS50113">
    <property type="entry name" value="PAC"/>
    <property type="match status" value="2"/>
</dbReference>
<dbReference type="Gene3D" id="1.10.287.130">
    <property type="match status" value="1"/>
</dbReference>
<keyword evidence="4" id="KW-0808">Transferase</keyword>
<dbReference type="InterPro" id="IPR035965">
    <property type="entry name" value="PAS-like_dom_sf"/>
</dbReference>
<evidence type="ECO:0000256" key="5">
    <source>
        <dbReference type="ARBA" id="ARBA00022777"/>
    </source>
</evidence>
<feature type="transmembrane region" description="Helical" evidence="7">
    <location>
        <begin position="96"/>
        <end position="117"/>
    </location>
</feature>
<evidence type="ECO:0000256" key="4">
    <source>
        <dbReference type="ARBA" id="ARBA00022679"/>
    </source>
</evidence>
<gene>
    <name evidence="11" type="ORF">OTERR_12380</name>
</gene>
<dbReference type="GO" id="GO:0000155">
    <property type="term" value="F:phosphorelay sensor kinase activity"/>
    <property type="evidence" value="ECO:0007669"/>
    <property type="project" value="InterPro"/>
</dbReference>
<feature type="coiled-coil region" evidence="6">
    <location>
        <begin position="738"/>
        <end position="772"/>
    </location>
</feature>
<dbReference type="InterPro" id="IPR001610">
    <property type="entry name" value="PAC"/>
</dbReference>
<feature type="transmembrane region" description="Helical" evidence="7">
    <location>
        <begin position="35"/>
        <end position="52"/>
    </location>
</feature>
<evidence type="ECO:0000256" key="3">
    <source>
        <dbReference type="ARBA" id="ARBA00022553"/>
    </source>
</evidence>
<evidence type="ECO:0000259" key="8">
    <source>
        <dbReference type="PROSITE" id="PS50109"/>
    </source>
</evidence>
<dbReference type="InterPro" id="IPR004358">
    <property type="entry name" value="Sig_transdc_His_kin-like_C"/>
</dbReference>
<dbReference type="CDD" id="cd00130">
    <property type="entry name" value="PAS"/>
    <property type="match status" value="4"/>
</dbReference>
<evidence type="ECO:0000256" key="2">
    <source>
        <dbReference type="ARBA" id="ARBA00012438"/>
    </source>
</evidence>
<dbReference type="SMART" id="SM00387">
    <property type="entry name" value="HATPase_c"/>
    <property type="match status" value="1"/>
</dbReference>
<dbReference type="RefSeq" id="WP_149425179.1">
    <property type="nucleotide sequence ID" value="NZ_CP022579.1"/>
</dbReference>
<feature type="transmembrane region" description="Helical" evidence="7">
    <location>
        <begin position="64"/>
        <end position="84"/>
    </location>
</feature>
<dbReference type="InterPro" id="IPR000700">
    <property type="entry name" value="PAS-assoc_C"/>
</dbReference>
<dbReference type="CDD" id="cd00075">
    <property type="entry name" value="HATPase"/>
    <property type="match status" value="1"/>
</dbReference>
<dbReference type="InterPro" id="IPR003594">
    <property type="entry name" value="HATPase_dom"/>
</dbReference>
<name>A0A5C1E7X3_9RHOO</name>
<keyword evidence="7" id="KW-0812">Transmembrane</keyword>
<feature type="domain" description="PAS" evidence="9">
    <location>
        <begin position="487"/>
        <end position="563"/>
    </location>
</feature>
<accession>A0A5C1E7X3</accession>
<keyword evidence="5" id="KW-0418">Kinase</keyword>
<evidence type="ECO:0000313" key="11">
    <source>
        <dbReference type="EMBL" id="QEL64714.1"/>
    </source>
</evidence>
<dbReference type="KEGG" id="otr:OTERR_12380"/>
<dbReference type="Pfam" id="PF08448">
    <property type="entry name" value="PAS_4"/>
    <property type="match status" value="2"/>
</dbReference>
<feature type="domain" description="PAS" evidence="9">
    <location>
        <begin position="234"/>
        <end position="306"/>
    </location>
</feature>
<dbReference type="AlphaFoldDB" id="A0A5C1E7X3"/>
<dbReference type="InterPro" id="IPR036097">
    <property type="entry name" value="HisK_dim/P_sf"/>
</dbReference>
<feature type="transmembrane region" description="Helical" evidence="7">
    <location>
        <begin position="179"/>
        <end position="202"/>
    </location>
</feature>
<dbReference type="Gene3D" id="3.30.450.20">
    <property type="entry name" value="PAS domain"/>
    <property type="match status" value="4"/>
</dbReference>
<dbReference type="SUPFAM" id="SSF47384">
    <property type="entry name" value="Homodimeric domain of signal transducing histidine kinase"/>
    <property type="match status" value="1"/>
</dbReference>
<evidence type="ECO:0000259" key="10">
    <source>
        <dbReference type="PROSITE" id="PS50113"/>
    </source>
</evidence>
<feature type="coiled-coil region" evidence="6">
    <location>
        <begin position="201"/>
        <end position="228"/>
    </location>
</feature>
<feature type="domain" description="PAC" evidence="10">
    <location>
        <begin position="561"/>
        <end position="611"/>
    </location>
</feature>
<evidence type="ECO:0000256" key="1">
    <source>
        <dbReference type="ARBA" id="ARBA00000085"/>
    </source>
</evidence>
<keyword evidence="6" id="KW-0175">Coiled coil</keyword>
<dbReference type="InterPro" id="IPR036890">
    <property type="entry name" value="HATPase_C_sf"/>
</dbReference>
<dbReference type="SUPFAM" id="SSF55874">
    <property type="entry name" value="ATPase domain of HSP90 chaperone/DNA topoisomerase II/histidine kinase"/>
    <property type="match status" value="1"/>
</dbReference>
<feature type="domain" description="PAC" evidence="10">
    <location>
        <begin position="435"/>
        <end position="486"/>
    </location>
</feature>
<dbReference type="Pfam" id="PF02518">
    <property type="entry name" value="HATPase_c"/>
    <property type="match status" value="1"/>
</dbReference>
<keyword evidence="7" id="KW-1133">Transmembrane helix</keyword>
<dbReference type="NCBIfam" id="TIGR00229">
    <property type="entry name" value="sensory_box"/>
    <property type="match status" value="4"/>
</dbReference>
<dbReference type="InterPro" id="IPR013655">
    <property type="entry name" value="PAS_fold_3"/>
</dbReference>
<evidence type="ECO:0000256" key="6">
    <source>
        <dbReference type="SAM" id="Coils"/>
    </source>
</evidence>
<dbReference type="SUPFAM" id="SSF55785">
    <property type="entry name" value="PYP-like sensor domain (PAS domain)"/>
    <property type="match status" value="4"/>
</dbReference>
<dbReference type="PANTHER" id="PTHR43304:SF1">
    <property type="entry name" value="PAC DOMAIN-CONTAINING PROTEIN"/>
    <property type="match status" value="1"/>
</dbReference>
<feature type="transmembrane region" description="Helical" evidence="7">
    <location>
        <begin position="123"/>
        <end position="142"/>
    </location>
</feature>
<dbReference type="EMBL" id="CP022579">
    <property type="protein sequence ID" value="QEL64714.1"/>
    <property type="molecule type" value="Genomic_DNA"/>
</dbReference>
<dbReference type="PANTHER" id="PTHR43304">
    <property type="entry name" value="PHYTOCHROME-LIKE PROTEIN CPH1"/>
    <property type="match status" value="1"/>
</dbReference>
<dbReference type="PRINTS" id="PR00344">
    <property type="entry name" value="BCTRLSENSOR"/>
</dbReference>
<evidence type="ECO:0000259" key="9">
    <source>
        <dbReference type="PROSITE" id="PS50112"/>
    </source>
</evidence>
<dbReference type="PROSITE" id="PS50109">
    <property type="entry name" value="HIS_KIN"/>
    <property type="match status" value="1"/>
</dbReference>
<dbReference type="InterPro" id="IPR005467">
    <property type="entry name" value="His_kinase_dom"/>
</dbReference>
<evidence type="ECO:0000256" key="7">
    <source>
        <dbReference type="SAM" id="Phobius"/>
    </source>
</evidence>
<dbReference type="PROSITE" id="PS50112">
    <property type="entry name" value="PAS"/>
    <property type="match status" value="2"/>
</dbReference>
<dbReference type="Proteomes" id="UP000323671">
    <property type="component" value="Chromosome"/>
</dbReference>
<dbReference type="SMART" id="SM00091">
    <property type="entry name" value="PAS"/>
    <property type="match status" value="4"/>
</dbReference>
<proteinExistence type="predicted"/>
<dbReference type="InterPro" id="IPR013656">
    <property type="entry name" value="PAS_4"/>
</dbReference>
<dbReference type="SMART" id="SM00086">
    <property type="entry name" value="PAC"/>
    <property type="match status" value="4"/>
</dbReference>
<organism evidence="11 12">
    <name type="scientific">Oryzomicrobium terrae</name>
    <dbReference type="NCBI Taxonomy" id="1735038"/>
    <lineage>
        <taxon>Bacteria</taxon>
        <taxon>Pseudomonadati</taxon>
        <taxon>Pseudomonadota</taxon>
        <taxon>Betaproteobacteria</taxon>
        <taxon>Rhodocyclales</taxon>
        <taxon>Rhodocyclaceae</taxon>
        <taxon>Oryzomicrobium</taxon>
    </lineage>
</organism>
<keyword evidence="7" id="KW-0472">Membrane</keyword>
<feature type="domain" description="Histidine kinase" evidence="8">
    <location>
        <begin position="788"/>
        <end position="1031"/>
    </location>
</feature>
<evidence type="ECO:0000313" key="12">
    <source>
        <dbReference type="Proteomes" id="UP000323671"/>
    </source>
</evidence>
<keyword evidence="12" id="KW-1185">Reference proteome</keyword>
<dbReference type="InterPro" id="IPR052162">
    <property type="entry name" value="Sensor_kinase/Photoreceptor"/>
</dbReference>